<feature type="compositionally biased region" description="Low complexity" evidence="5">
    <location>
        <begin position="68"/>
        <end position="81"/>
    </location>
</feature>
<dbReference type="GO" id="GO:0016020">
    <property type="term" value="C:membrane"/>
    <property type="evidence" value="ECO:0007669"/>
    <property type="project" value="UniProtKB-SubCell"/>
</dbReference>
<accession>A0A1F5Z2K1</accession>
<keyword evidence="2" id="KW-0812">Transmembrane</keyword>
<name>A0A1F5Z2K1_9BACT</name>
<dbReference type="EMBL" id="MFIX01000011">
    <property type="protein sequence ID" value="OGG06689.1"/>
    <property type="molecule type" value="Genomic_DNA"/>
</dbReference>
<keyword evidence="4" id="KW-0472">Membrane</keyword>
<feature type="region of interest" description="Disordered" evidence="5">
    <location>
        <begin position="63"/>
        <end position="104"/>
    </location>
</feature>
<comment type="subcellular location">
    <subcellularLocation>
        <location evidence="1">Membrane</location>
        <topology evidence="1">Single-pass membrane protein</topology>
    </subcellularLocation>
</comment>
<proteinExistence type="predicted"/>
<dbReference type="NCBIfam" id="TIGR01352">
    <property type="entry name" value="tonB_Cterm"/>
    <property type="match status" value="1"/>
</dbReference>
<organism evidence="7 8">
    <name type="scientific">Candidatus Glassbacteria bacterium RIFCSPLOWO2_12_FULL_58_11</name>
    <dbReference type="NCBI Taxonomy" id="1817867"/>
    <lineage>
        <taxon>Bacteria</taxon>
        <taxon>Candidatus Glassiibacteriota</taxon>
    </lineage>
</organism>
<comment type="caution">
    <text evidence="7">The sequence shown here is derived from an EMBL/GenBank/DDBJ whole genome shotgun (WGS) entry which is preliminary data.</text>
</comment>
<keyword evidence="3" id="KW-1133">Transmembrane helix</keyword>
<dbReference type="InterPro" id="IPR006260">
    <property type="entry name" value="TonB/TolA_C"/>
</dbReference>
<evidence type="ECO:0000256" key="3">
    <source>
        <dbReference type="ARBA" id="ARBA00022989"/>
    </source>
</evidence>
<dbReference type="Gene3D" id="3.30.1150.10">
    <property type="match status" value="1"/>
</dbReference>
<dbReference type="GO" id="GO:0055085">
    <property type="term" value="P:transmembrane transport"/>
    <property type="evidence" value="ECO:0007669"/>
    <property type="project" value="InterPro"/>
</dbReference>
<reference evidence="7 8" key="1">
    <citation type="journal article" date="2016" name="Nat. Commun.">
        <title>Thousands of microbial genomes shed light on interconnected biogeochemical processes in an aquifer system.</title>
        <authorList>
            <person name="Anantharaman K."/>
            <person name="Brown C.T."/>
            <person name="Hug L.A."/>
            <person name="Sharon I."/>
            <person name="Castelle C.J."/>
            <person name="Probst A.J."/>
            <person name="Thomas B.C."/>
            <person name="Singh A."/>
            <person name="Wilkins M.J."/>
            <person name="Karaoz U."/>
            <person name="Brodie E.L."/>
            <person name="Williams K.H."/>
            <person name="Hubbard S.S."/>
            <person name="Banfield J.F."/>
        </authorList>
    </citation>
    <scope>NUCLEOTIDE SEQUENCE [LARGE SCALE GENOMIC DNA]</scope>
</reference>
<dbReference type="Proteomes" id="UP000179129">
    <property type="component" value="Unassembled WGS sequence"/>
</dbReference>
<dbReference type="PROSITE" id="PS52015">
    <property type="entry name" value="TONB_CTD"/>
    <property type="match status" value="1"/>
</dbReference>
<evidence type="ECO:0000256" key="2">
    <source>
        <dbReference type="ARBA" id="ARBA00022692"/>
    </source>
</evidence>
<dbReference type="Pfam" id="PF03544">
    <property type="entry name" value="TonB_C"/>
    <property type="match status" value="1"/>
</dbReference>
<gene>
    <name evidence="7" type="ORF">A3F83_09750</name>
</gene>
<evidence type="ECO:0000256" key="4">
    <source>
        <dbReference type="ARBA" id="ARBA00023136"/>
    </source>
</evidence>
<dbReference type="AlphaFoldDB" id="A0A1F5Z2K1"/>
<dbReference type="SUPFAM" id="SSF74653">
    <property type="entry name" value="TolA/TonB C-terminal domain"/>
    <property type="match status" value="1"/>
</dbReference>
<evidence type="ECO:0000313" key="7">
    <source>
        <dbReference type="EMBL" id="OGG06689.1"/>
    </source>
</evidence>
<protein>
    <recommendedName>
        <fullName evidence="6">TonB C-terminal domain-containing protein</fullName>
    </recommendedName>
</protein>
<feature type="compositionally biased region" description="Polar residues" evidence="5">
    <location>
        <begin position="88"/>
        <end position="98"/>
    </location>
</feature>
<evidence type="ECO:0000313" key="8">
    <source>
        <dbReference type="Proteomes" id="UP000179129"/>
    </source>
</evidence>
<sequence length="227" mass="24306">MRIYSRNYEKFIAPALLLSLGFHLLAAFVPQGAVDFLYGTREAPPVAVRFEVVPLAPEPAPLYRPLEPESAPSAPEPASTKAEPEVASQGTESDSANLETPAAPEHSAIPATVEFAPPAIAEPLPAADSLAVIGAYIEDVLSRIIRSKYYPESCRRLGQQGEVTVGFAISRVGGLAVEASLIGPSPFAPLNRAACRSVERCAPFPPLPDCVRDNYLALKVKILYQLQ</sequence>
<dbReference type="STRING" id="1817867.A3F83_09750"/>
<evidence type="ECO:0000256" key="5">
    <source>
        <dbReference type="SAM" id="MobiDB-lite"/>
    </source>
</evidence>
<evidence type="ECO:0000259" key="6">
    <source>
        <dbReference type="PROSITE" id="PS52015"/>
    </source>
</evidence>
<evidence type="ECO:0000256" key="1">
    <source>
        <dbReference type="ARBA" id="ARBA00004167"/>
    </source>
</evidence>
<feature type="domain" description="TonB C-terminal" evidence="6">
    <location>
        <begin position="135"/>
        <end position="227"/>
    </location>
</feature>
<dbReference type="InterPro" id="IPR037682">
    <property type="entry name" value="TonB_C"/>
</dbReference>